<dbReference type="InterPro" id="IPR018540">
    <property type="entry name" value="Spo0E-like"/>
</dbReference>
<dbReference type="Pfam" id="PF09388">
    <property type="entry name" value="SpoOE-like"/>
    <property type="match status" value="1"/>
</dbReference>
<comment type="caution">
    <text evidence="1">The sequence shown here is derived from an EMBL/GenBank/DDBJ whole genome shotgun (WGS) entry which is preliminary data.</text>
</comment>
<dbReference type="AlphaFoldDB" id="A0A645HCJ1"/>
<dbReference type="InterPro" id="IPR037208">
    <property type="entry name" value="Spo0E-like_sf"/>
</dbReference>
<accession>A0A645HCJ1</accession>
<evidence type="ECO:0008006" key="2">
    <source>
        <dbReference type="Google" id="ProtNLM"/>
    </source>
</evidence>
<organism evidence="1">
    <name type="scientific">bioreactor metagenome</name>
    <dbReference type="NCBI Taxonomy" id="1076179"/>
    <lineage>
        <taxon>unclassified sequences</taxon>
        <taxon>metagenomes</taxon>
        <taxon>ecological metagenomes</taxon>
    </lineage>
</organism>
<dbReference type="InterPro" id="IPR036638">
    <property type="entry name" value="HLH_DNA-bd_sf"/>
</dbReference>
<protein>
    <recommendedName>
        <fullName evidence="2">Spo0E like sporulation regulatory protein</fullName>
    </recommendedName>
</protein>
<dbReference type="EMBL" id="VSSQ01091051">
    <property type="protein sequence ID" value="MPN36745.1"/>
    <property type="molecule type" value="Genomic_DNA"/>
</dbReference>
<dbReference type="SUPFAM" id="SSF140500">
    <property type="entry name" value="BAS1536-like"/>
    <property type="match status" value="1"/>
</dbReference>
<gene>
    <name evidence="1" type="ORF">SDC9_184256</name>
</gene>
<sequence length="46" mass="5446">MEEEIEVLREELNRLTEEDICLCSDEVVQLSQKLDKLIYIYQTSLA</sequence>
<proteinExistence type="predicted"/>
<dbReference type="GO" id="GO:0043937">
    <property type="term" value="P:regulation of sporulation"/>
    <property type="evidence" value="ECO:0007669"/>
    <property type="project" value="InterPro"/>
</dbReference>
<reference evidence="1" key="1">
    <citation type="submission" date="2019-08" db="EMBL/GenBank/DDBJ databases">
        <authorList>
            <person name="Kucharzyk K."/>
            <person name="Murdoch R.W."/>
            <person name="Higgins S."/>
            <person name="Loffler F."/>
        </authorList>
    </citation>
    <scope>NUCLEOTIDE SEQUENCE</scope>
</reference>
<name>A0A645HCJ1_9ZZZZ</name>
<dbReference type="GO" id="GO:0046983">
    <property type="term" value="F:protein dimerization activity"/>
    <property type="evidence" value="ECO:0007669"/>
    <property type="project" value="InterPro"/>
</dbReference>
<dbReference type="Gene3D" id="4.10.280.10">
    <property type="entry name" value="Helix-loop-helix DNA-binding domain"/>
    <property type="match status" value="1"/>
</dbReference>
<evidence type="ECO:0000313" key="1">
    <source>
        <dbReference type="EMBL" id="MPN36745.1"/>
    </source>
</evidence>